<dbReference type="Gene3D" id="3.40.50.1820">
    <property type="entry name" value="alpha/beta hydrolase"/>
    <property type="match status" value="1"/>
</dbReference>
<dbReference type="Proteomes" id="UP000199202">
    <property type="component" value="Unassembled WGS sequence"/>
</dbReference>
<dbReference type="OrthoDB" id="3671040at2"/>
<evidence type="ECO:0000256" key="2">
    <source>
        <dbReference type="ARBA" id="ARBA00022450"/>
    </source>
</evidence>
<organism evidence="5 6">
    <name type="scientific">Nonomuraea jiangxiensis</name>
    <dbReference type="NCBI Taxonomy" id="633440"/>
    <lineage>
        <taxon>Bacteria</taxon>
        <taxon>Bacillati</taxon>
        <taxon>Actinomycetota</taxon>
        <taxon>Actinomycetes</taxon>
        <taxon>Streptosporangiales</taxon>
        <taxon>Streptosporangiaceae</taxon>
        <taxon>Nonomuraea</taxon>
    </lineage>
</organism>
<dbReference type="InterPro" id="IPR009081">
    <property type="entry name" value="PP-bd_ACP"/>
</dbReference>
<dbReference type="InterPro" id="IPR029058">
    <property type="entry name" value="AB_hydrolase_fold"/>
</dbReference>
<dbReference type="InterPro" id="IPR001031">
    <property type="entry name" value="Thioesterase"/>
</dbReference>
<dbReference type="GO" id="GO:0016874">
    <property type="term" value="F:ligase activity"/>
    <property type="evidence" value="ECO:0007669"/>
    <property type="project" value="UniProtKB-KW"/>
</dbReference>
<dbReference type="GO" id="GO:0031177">
    <property type="term" value="F:phosphopantetheine binding"/>
    <property type="evidence" value="ECO:0007669"/>
    <property type="project" value="InterPro"/>
</dbReference>
<keyword evidence="3" id="KW-0597">Phosphoprotein</keyword>
<sequence length="905" mass="97826">MTSPNGIAGLLVRAAQCPGRGVRYVCDDGTETEQSYAALKEAAFELLGGLRRHGAEPGSAVVLLLERPDEVIPAFWACVLGGLVPCPMAPLRGDSARWSAHLEHVTRLLADPLIVTNDAVRRDLPPLPGRVVLLDDLPGGPAPSPASCDPDGPALLMLTSGSSGASKAVPLTHANLLASMAAKAERLEVGDADVMLNLIAFDHVAAIEGHLLPMSAGGSQVQVQPQVVLGDPVRLLRLAADHRVTLTFAPNFLLGEILRAFPDGDQDDDLDLSALRHIISGGEAVVCATARRFLDLLAPYGLSPRAIVPAFGMTEMCAGSTMNLDFPAVDAGQEFASLGPPIRGLDLRITDEGGHPVQDGIEGELQVRGPMVFPGYHNDPRSSAAAFTADGWFRTGDRGLLDGGRLRLTGRSKDSIIVNGVNYFSHEVETALGELPEVESSYVAAFPTRPPGGDTEQLAVLFTPAVPMSDEARIHQAVAAVRSTVTLVWGFRPGLVLPLPRPEMPRTSLGKIQRTLLRHRLEEGRFAARQRWLDELTARRLGGHVPPDGPAERKVAAVYADLFGLDPGSVGATTTLLELGGTSLDVLRLKQRLERDFPGTDLPAVSILRAPAVRDLAALLGDAGRSRGYDPIVPLQQTGDRTPLFCVHPGVGEVLVFVNLAHYFTGERPFYALRARGFGPGETHFSGFEEMVSCYVEAIRRRQERGPYAIAGYSYGSAVAFETAKALEGQGEQVDFVGIVNLPPHIKARMRELDYTEGALHLALFLDLIAPDQAERLAGPLRGQPRRRQIDQIMALASPRRLAELDLDRDGFASWVELAQSLVRAGRTYEPSGTVASVTVFYADPLRGTKQEWLDHELRAWDKFTRGENRYVEVPGAHYTLMNADHVATFQHILRSELDRALDGR</sequence>
<keyword evidence="5" id="KW-0436">Ligase</keyword>
<dbReference type="GO" id="GO:0044550">
    <property type="term" value="P:secondary metabolite biosynthetic process"/>
    <property type="evidence" value="ECO:0007669"/>
    <property type="project" value="TreeGrafter"/>
</dbReference>
<reference evidence="5 6" key="1">
    <citation type="submission" date="2016-10" db="EMBL/GenBank/DDBJ databases">
        <authorList>
            <person name="de Groot N.N."/>
        </authorList>
    </citation>
    <scope>NUCLEOTIDE SEQUENCE [LARGE SCALE GENOMIC DNA]</scope>
    <source>
        <strain evidence="5 6">CGMCC 4.6533</strain>
    </source>
</reference>
<dbReference type="Gene3D" id="3.40.50.12780">
    <property type="entry name" value="N-terminal domain of ligase-like"/>
    <property type="match status" value="1"/>
</dbReference>
<evidence type="ECO:0000256" key="1">
    <source>
        <dbReference type="ARBA" id="ARBA00001957"/>
    </source>
</evidence>
<evidence type="ECO:0000313" key="6">
    <source>
        <dbReference type="Proteomes" id="UP000199202"/>
    </source>
</evidence>
<dbReference type="InterPro" id="IPR020845">
    <property type="entry name" value="AMP-binding_CS"/>
</dbReference>
<dbReference type="InterPro" id="IPR042099">
    <property type="entry name" value="ANL_N_sf"/>
</dbReference>
<evidence type="ECO:0000259" key="4">
    <source>
        <dbReference type="PROSITE" id="PS50075"/>
    </source>
</evidence>
<keyword evidence="2" id="KW-0596">Phosphopantetheine</keyword>
<dbReference type="SUPFAM" id="SSF47336">
    <property type="entry name" value="ACP-like"/>
    <property type="match status" value="1"/>
</dbReference>
<feature type="domain" description="Carrier" evidence="4">
    <location>
        <begin position="546"/>
        <end position="624"/>
    </location>
</feature>
<gene>
    <name evidence="5" type="ORF">SAMN05421869_15219</name>
</gene>
<dbReference type="GO" id="GO:0043041">
    <property type="term" value="P:amino acid activation for nonribosomal peptide biosynthetic process"/>
    <property type="evidence" value="ECO:0007669"/>
    <property type="project" value="TreeGrafter"/>
</dbReference>
<evidence type="ECO:0000256" key="3">
    <source>
        <dbReference type="ARBA" id="ARBA00022553"/>
    </source>
</evidence>
<dbReference type="InterPro" id="IPR036736">
    <property type="entry name" value="ACP-like_sf"/>
</dbReference>
<dbReference type="SUPFAM" id="SSF53474">
    <property type="entry name" value="alpha/beta-Hydrolases"/>
    <property type="match status" value="1"/>
</dbReference>
<evidence type="ECO:0000313" key="5">
    <source>
        <dbReference type="EMBL" id="SDM68652.1"/>
    </source>
</evidence>
<name>A0A1G9V8X1_9ACTN</name>
<dbReference type="SMART" id="SM00824">
    <property type="entry name" value="PKS_TE"/>
    <property type="match status" value="1"/>
</dbReference>
<comment type="cofactor">
    <cofactor evidence="1">
        <name>pantetheine 4'-phosphate</name>
        <dbReference type="ChEBI" id="CHEBI:47942"/>
    </cofactor>
</comment>
<dbReference type="SUPFAM" id="SSF56801">
    <property type="entry name" value="Acetyl-CoA synthetase-like"/>
    <property type="match status" value="1"/>
</dbReference>
<accession>A0A1G9V8X1</accession>
<dbReference type="RefSeq" id="WP_090947146.1">
    <property type="nucleotide sequence ID" value="NZ_FNDJ01000052.1"/>
</dbReference>
<dbReference type="PROSITE" id="PS50075">
    <property type="entry name" value="CARRIER"/>
    <property type="match status" value="1"/>
</dbReference>
<dbReference type="Gene3D" id="3.30.300.30">
    <property type="match status" value="1"/>
</dbReference>
<dbReference type="AlphaFoldDB" id="A0A1G9V8X1"/>
<dbReference type="Pfam" id="PF00501">
    <property type="entry name" value="AMP-binding"/>
    <property type="match status" value="1"/>
</dbReference>
<keyword evidence="6" id="KW-1185">Reference proteome</keyword>
<dbReference type="PROSITE" id="PS00455">
    <property type="entry name" value="AMP_BINDING"/>
    <property type="match status" value="1"/>
</dbReference>
<dbReference type="Pfam" id="PF00550">
    <property type="entry name" value="PP-binding"/>
    <property type="match status" value="1"/>
</dbReference>
<dbReference type="STRING" id="633440.SAMN05421869_15219"/>
<protein>
    <submittedName>
        <fullName evidence="5">Acyl-CoA synthetase (AMP-forming)/AMP-acid ligase II</fullName>
    </submittedName>
</protein>
<dbReference type="PANTHER" id="PTHR45527:SF1">
    <property type="entry name" value="FATTY ACID SYNTHASE"/>
    <property type="match status" value="1"/>
</dbReference>
<dbReference type="EMBL" id="FNDJ01000052">
    <property type="protein sequence ID" value="SDM68652.1"/>
    <property type="molecule type" value="Genomic_DNA"/>
</dbReference>
<proteinExistence type="predicted"/>
<dbReference type="PANTHER" id="PTHR45527">
    <property type="entry name" value="NONRIBOSOMAL PEPTIDE SYNTHETASE"/>
    <property type="match status" value="1"/>
</dbReference>
<dbReference type="InterPro" id="IPR020802">
    <property type="entry name" value="TesA-like"/>
</dbReference>
<dbReference type="InterPro" id="IPR000873">
    <property type="entry name" value="AMP-dep_synth/lig_dom"/>
</dbReference>
<dbReference type="SMART" id="SM00823">
    <property type="entry name" value="PKS_PP"/>
    <property type="match status" value="1"/>
</dbReference>
<dbReference type="InterPro" id="IPR045851">
    <property type="entry name" value="AMP-bd_C_sf"/>
</dbReference>
<dbReference type="Gene3D" id="1.10.1200.10">
    <property type="entry name" value="ACP-like"/>
    <property type="match status" value="1"/>
</dbReference>
<dbReference type="GO" id="GO:0005737">
    <property type="term" value="C:cytoplasm"/>
    <property type="evidence" value="ECO:0007669"/>
    <property type="project" value="TreeGrafter"/>
</dbReference>
<dbReference type="Pfam" id="PF00975">
    <property type="entry name" value="Thioesterase"/>
    <property type="match status" value="1"/>
</dbReference>
<dbReference type="InterPro" id="IPR020806">
    <property type="entry name" value="PKS_PP-bd"/>
</dbReference>